<dbReference type="OrthoDB" id="6021171at2759"/>
<dbReference type="GO" id="GO:0006959">
    <property type="term" value="P:humoral immune response"/>
    <property type="evidence" value="ECO:0007669"/>
    <property type="project" value="TreeGrafter"/>
</dbReference>
<dbReference type="InParanoid" id="A0A6P7XX83"/>
<dbReference type="RefSeq" id="XP_030055079.1">
    <property type="nucleotide sequence ID" value="XM_030199219.1"/>
</dbReference>
<name>A0A6P7XX83_9AMPH</name>
<dbReference type="InterPro" id="IPR013568">
    <property type="entry name" value="SEFIR_dom"/>
</dbReference>
<feature type="domain" description="SEFIR" evidence="2">
    <location>
        <begin position="363"/>
        <end position="504"/>
    </location>
</feature>
<evidence type="ECO:0000313" key="4">
    <source>
        <dbReference type="RefSeq" id="XP_030055079.1"/>
    </source>
</evidence>
<sequence>MHRSIPEEVDESACWTTDSSNLEKDEMYKENVVCGRSSKTAQMSAESRIQVCVSSEWMEKQQQTPLHRNGPLHLKEEFSEPYWGRQPEEFPSDFIPDASPSSDLPKDHLSTSGLQLQLRKEQQRNYVSPDMSHGSVISHTSSSAMSPEPSLGEGHLQATSRSRQLDPPSKDTGYDSQPQAQSQDLMGISKLEPPRTLTSVVNFPEPPGPLLSGDIMGNGPREYPGCPQVQYPWAAWHLQQYCHANAVHQHIQNDKTCGIQRAYQQLLPSSQALPEDAASYLHPQQQMFPKYPAPGGRRNGLEDVSQIPEAFLNQQQKRIPSMADPLQVCRQHSQPCHCLPNPVPAGPGSFKGTLRMSNLPEELRKVFITYSLDTGSEVVKLVNVLRSCGFQTMIDIFENSLQGIDIIKWMERYLSDKTVMIIIALSPKYLQDVDGDDSLLTKDKHGLHTKYIHKMMQIEFIEQGSMNFRFIPVLFPNAKQVHVPTWLRNTHIYRWPNNKKQILLRLLREEEYIAPRIGPPPTIHVKPI</sequence>
<dbReference type="Gene3D" id="3.40.50.10140">
    <property type="entry name" value="Toll/interleukin-1 receptor homology (TIR) domain"/>
    <property type="match status" value="1"/>
</dbReference>
<gene>
    <name evidence="4" type="primary">TRAF3IP2</name>
</gene>
<accession>A0A6P7XX83</accession>
<dbReference type="Proteomes" id="UP000515156">
    <property type="component" value="Chromosome 3"/>
</dbReference>
<dbReference type="InterPro" id="IPR035897">
    <property type="entry name" value="Toll_tir_struct_dom_sf"/>
</dbReference>
<proteinExistence type="predicted"/>
<feature type="compositionally biased region" description="Polar residues" evidence="1">
    <location>
        <begin position="174"/>
        <end position="184"/>
    </location>
</feature>
<dbReference type="PANTHER" id="PTHR34257:SF2">
    <property type="entry name" value="E3 UBIQUITIN LIGASE TRAF3IP2"/>
    <property type="match status" value="1"/>
</dbReference>
<organism evidence="3 4">
    <name type="scientific">Microcaecilia unicolor</name>
    <dbReference type="NCBI Taxonomy" id="1415580"/>
    <lineage>
        <taxon>Eukaryota</taxon>
        <taxon>Metazoa</taxon>
        <taxon>Chordata</taxon>
        <taxon>Craniata</taxon>
        <taxon>Vertebrata</taxon>
        <taxon>Euteleostomi</taxon>
        <taxon>Amphibia</taxon>
        <taxon>Gymnophiona</taxon>
        <taxon>Siphonopidae</taxon>
        <taxon>Microcaecilia</taxon>
    </lineage>
</organism>
<dbReference type="KEGG" id="muo:115467343"/>
<dbReference type="CTD" id="10758"/>
<protein>
    <submittedName>
        <fullName evidence="4">Adapter protein CIKS</fullName>
    </submittedName>
</protein>
<dbReference type="GO" id="GO:0043123">
    <property type="term" value="P:positive regulation of canonical NF-kappaB signal transduction"/>
    <property type="evidence" value="ECO:0007669"/>
    <property type="project" value="TreeGrafter"/>
</dbReference>
<feature type="region of interest" description="Disordered" evidence="1">
    <location>
        <begin position="129"/>
        <end position="185"/>
    </location>
</feature>
<dbReference type="GeneID" id="115467343"/>
<evidence type="ECO:0000259" key="2">
    <source>
        <dbReference type="PROSITE" id="PS51534"/>
    </source>
</evidence>
<reference evidence="4" key="1">
    <citation type="submission" date="2025-08" db="UniProtKB">
        <authorList>
            <consortium name="RefSeq"/>
        </authorList>
    </citation>
    <scope>IDENTIFICATION</scope>
</reference>
<feature type="compositionally biased region" description="Low complexity" evidence="1">
    <location>
        <begin position="132"/>
        <end position="143"/>
    </location>
</feature>
<dbReference type="AlphaFoldDB" id="A0A6P7XX83"/>
<dbReference type="InterPro" id="IPR053047">
    <property type="entry name" value="E3_ubiq_ligase_TRAF3IP2"/>
</dbReference>
<dbReference type="FunCoup" id="A0A6P7XX83">
    <property type="interactions" value="210"/>
</dbReference>
<keyword evidence="3" id="KW-1185">Reference proteome</keyword>
<evidence type="ECO:0000313" key="3">
    <source>
        <dbReference type="Proteomes" id="UP000515156"/>
    </source>
</evidence>
<dbReference type="Pfam" id="PF08357">
    <property type="entry name" value="SEFIR"/>
    <property type="match status" value="1"/>
</dbReference>
<evidence type="ECO:0000256" key="1">
    <source>
        <dbReference type="SAM" id="MobiDB-lite"/>
    </source>
</evidence>
<dbReference type="PROSITE" id="PS51534">
    <property type="entry name" value="SEFIR"/>
    <property type="match status" value="1"/>
</dbReference>
<dbReference type="PANTHER" id="PTHR34257">
    <property type="entry name" value="ADAPTER PROTEIN CIKS"/>
    <property type="match status" value="1"/>
</dbReference>
<feature type="region of interest" description="Disordered" evidence="1">
    <location>
        <begin position="83"/>
        <end position="109"/>
    </location>
</feature>